<evidence type="ECO:0000259" key="2">
    <source>
        <dbReference type="Pfam" id="PF02771"/>
    </source>
</evidence>
<dbReference type="InterPro" id="IPR009100">
    <property type="entry name" value="AcylCoA_DH/oxidase_NM_dom_sf"/>
</dbReference>
<dbReference type="PANTHER" id="PTHR43884:SF12">
    <property type="entry name" value="ISOVALERYL-COA DEHYDROGENASE, MITOCHONDRIAL-RELATED"/>
    <property type="match status" value="1"/>
</dbReference>
<dbReference type="Pfam" id="PF02771">
    <property type="entry name" value="Acyl-CoA_dh_N"/>
    <property type="match status" value="1"/>
</dbReference>
<keyword evidence="1" id="KW-0560">Oxidoreductase</keyword>
<evidence type="ECO:0000256" key="1">
    <source>
        <dbReference type="ARBA" id="ARBA00023002"/>
    </source>
</evidence>
<dbReference type="PIRSF" id="PIRSF016578">
    <property type="entry name" value="HsaA"/>
    <property type="match status" value="1"/>
</dbReference>
<dbReference type="InterPro" id="IPR046373">
    <property type="entry name" value="Acyl-CoA_Oxase/DH_mid-dom_sf"/>
</dbReference>
<dbReference type="GO" id="GO:0003995">
    <property type="term" value="F:acyl-CoA dehydrogenase activity"/>
    <property type="evidence" value="ECO:0007669"/>
    <property type="project" value="TreeGrafter"/>
</dbReference>
<organism evidence="4 5">
    <name type="scientific">Rhodococcus opacus</name>
    <name type="common">Nocardia opaca</name>
    <dbReference type="NCBI Taxonomy" id="37919"/>
    <lineage>
        <taxon>Bacteria</taxon>
        <taxon>Bacillati</taxon>
        <taxon>Actinomycetota</taxon>
        <taxon>Actinomycetes</taxon>
        <taxon>Mycobacteriales</taxon>
        <taxon>Nocardiaceae</taxon>
        <taxon>Rhodococcus</taxon>
    </lineage>
</organism>
<dbReference type="GO" id="GO:0050660">
    <property type="term" value="F:flavin adenine dinucleotide binding"/>
    <property type="evidence" value="ECO:0007669"/>
    <property type="project" value="InterPro"/>
</dbReference>
<dbReference type="SUPFAM" id="SSF47203">
    <property type="entry name" value="Acyl-CoA dehydrogenase C-terminal domain-like"/>
    <property type="match status" value="1"/>
</dbReference>
<dbReference type="Gene3D" id="2.40.110.10">
    <property type="entry name" value="Butyryl-CoA Dehydrogenase, subunit A, domain 2"/>
    <property type="match status" value="1"/>
</dbReference>
<dbReference type="Gene3D" id="1.10.540.10">
    <property type="entry name" value="Acyl-CoA dehydrogenase/oxidase, N-terminal domain"/>
    <property type="match status" value="1"/>
</dbReference>
<dbReference type="Pfam" id="PF08028">
    <property type="entry name" value="Acyl-CoA_dh_2"/>
    <property type="match status" value="1"/>
</dbReference>
<evidence type="ECO:0000313" key="4">
    <source>
        <dbReference type="EMBL" id="AII03291.1"/>
    </source>
</evidence>
<dbReference type="EMBL" id="CP008947">
    <property type="protein sequence ID" value="AII03291.1"/>
    <property type="molecule type" value="Genomic_DNA"/>
</dbReference>
<dbReference type="RefSeq" id="WP_128638319.1">
    <property type="nucleotide sequence ID" value="NZ_CP008947.1"/>
</dbReference>
<feature type="domain" description="Acyl-CoA dehydrogenase/oxidase N-terminal" evidence="2">
    <location>
        <begin position="19"/>
        <end position="103"/>
    </location>
</feature>
<dbReference type="InterPro" id="IPR036250">
    <property type="entry name" value="AcylCo_DH-like_C"/>
</dbReference>
<reference evidence="4 5" key="1">
    <citation type="submission" date="2014-07" db="EMBL/GenBank/DDBJ databases">
        <title>Genome Sequence of Rhodococcus opacus Strain R7, a Biodegrader of Mono- and Polycyclic Aromatic Hydrocarbons.</title>
        <authorList>
            <person name="Di Gennaro P."/>
            <person name="Zampolli J."/>
            <person name="Presti I."/>
            <person name="Cappelletti M."/>
            <person name="D'Ursi P."/>
            <person name="Orro A."/>
            <person name="Mezzelani A."/>
            <person name="Milanesi L."/>
        </authorList>
    </citation>
    <scope>NUCLEOTIDE SEQUENCE [LARGE SCALE GENOMIC DNA]</scope>
    <source>
        <strain evidence="4 5">R7</strain>
    </source>
</reference>
<dbReference type="InterPro" id="IPR013107">
    <property type="entry name" value="Acyl-CoA_DH_C"/>
</dbReference>
<accession>A0A076ECH4</accession>
<name>A0A076ECH4_RHOOP</name>
<dbReference type="InterPro" id="IPR037069">
    <property type="entry name" value="AcylCoA_DH/ox_N_sf"/>
</dbReference>
<sequence length="387" mass="42044">MDITRTELMDRVHSLVPAFAERAQKTEENRAPLDETITDLIDSGILATLTPKEYGGLELGLDVAAEIVRTISAACPSTGWVTSFYIGAAWRVNIFTEQAQREVFADKPYTLTAGTAAPLGQVQKVDGGYRITGQTAWNSGSVHAEWFTFAGVVFEEGSAPTPLWFLVPREDVKILDTWYIAGMSGTGSNDISVDDVFVPDYRTGPFALALAGTAPGQLIHPNPMYHLPFLPFAMAEVTPVVVGALRGAADAFVQRTRDRQGTISQEKASGKQAAQMRLGRALAAADAAETLLDAFFERLTAQRPEQSDPRDRAEMKLKAAYLADLARNALNDMVRGIGGDGYRSSAPIQRFFRDLSVLSVHAFLDIDTASETIGRFTLDLPVSDPLL</sequence>
<feature type="domain" description="Acyl-CoA dehydrogenase C-terminal" evidence="3">
    <location>
        <begin position="239"/>
        <end position="365"/>
    </location>
</feature>
<protein>
    <submittedName>
        <fullName evidence="4">Hydroxylase</fullName>
    </submittedName>
</protein>
<dbReference type="InterPro" id="IPR013786">
    <property type="entry name" value="AcylCoA_DH/ox_N"/>
</dbReference>
<dbReference type="SUPFAM" id="SSF56645">
    <property type="entry name" value="Acyl-CoA dehydrogenase NM domain-like"/>
    <property type="match status" value="1"/>
</dbReference>
<proteinExistence type="predicted"/>
<dbReference type="AlphaFoldDB" id="A0A076ECH4"/>
<dbReference type="eggNOG" id="COG1960">
    <property type="taxonomic scope" value="Bacteria"/>
</dbReference>
<dbReference type="Proteomes" id="UP000028488">
    <property type="component" value="Chromosome"/>
</dbReference>
<evidence type="ECO:0000259" key="3">
    <source>
        <dbReference type="Pfam" id="PF08028"/>
    </source>
</evidence>
<evidence type="ECO:0000313" key="5">
    <source>
        <dbReference type="Proteomes" id="UP000028488"/>
    </source>
</evidence>
<gene>
    <name evidence="4" type="ORF">EP51_00940</name>
</gene>
<dbReference type="PANTHER" id="PTHR43884">
    <property type="entry name" value="ACYL-COA DEHYDROGENASE"/>
    <property type="match status" value="1"/>
</dbReference>
<dbReference type="Gene3D" id="1.20.140.10">
    <property type="entry name" value="Butyryl-CoA Dehydrogenase, subunit A, domain 3"/>
    <property type="match status" value="1"/>
</dbReference>